<reference evidence="1" key="1">
    <citation type="submission" date="2017-01" db="EMBL/GenBank/DDBJ databases">
        <authorList>
            <person name="Assis F.L."/>
            <person name="Abrahao J.S."/>
            <person name="Silva L."/>
            <person name="Khalil J.B."/>
            <person name="Rodrigues R."/>
            <person name="Silva L.S."/>
            <person name="Arantes T."/>
            <person name="Boratto P."/>
            <person name="Andrade M."/>
            <person name="Kroon E.G."/>
            <person name="Ribeiro B."/>
            <person name="Bergier I."/>
            <person name="Seligmann H."/>
            <person name="Ghigo E."/>
            <person name="Colson P."/>
            <person name="Levasseur A."/>
            <person name="Raoult D."/>
            <person name="Scola B.L."/>
        </authorList>
    </citation>
    <scope>NUCLEOTIDE SEQUENCE</scope>
    <source>
        <strain evidence="1">Soda lake</strain>
    </source>
</reference>
<reference evidence="1" key="2">
    <citation type="journal article" date="2018" name="Nat. Commun.">
        <title>Tailed giant Tupanvirus possesses the most complete translational apparatus of the known virosphere.</title>
        <authorList>
            <person name="Abrahao J."/>
            <person name="Silva L."/>
            <person name="Silva L.S."/>
            <person name="Khalil J.Y.B."/>
            <person name="Rodrigues R."/>
            <person name="Arantes T."/>
            <person name="Assis F."/>
            <person name="Boratto P."/>
            <person name="Andrade M."/>
            <person name="Kroon E.G."/>
            <person name="Ribeiro B."/>
            <person name="Bergier I."/>
            <person name="Seligmann H."/>
            <person name="Ghigo E."/>
            <person name="Colson P."/>
            <person name="Levasseur A."/>
            <person name="Kroemer G."/>
            <person name="Raoult D."/>
            <person name="La Scola B."/>
        </authorList>
    </citation>
    <scope>NUCLEOTIDE SEQUENCE [LARGE SCALE GENOMIC DNA]</scope>
    <source>
        <strain evidence="1">Soda lake</strain>
    </source>
</reference>
<sequence length="179" mass="19667">MCNKCCCDKKDVCGCEPVMTDCLAKKIECVWKEAFCDAMILPGIGYPSCNKCVMTLTHTLGKCVPKMKINGLTTRSLLANNAFYSAEVSCGKWLNLYEVMIPDIAGECGCKSSGEVYTEALVKLGISIEGDNYKWKGACPNTLVIHSKAIGMHPLDFTRKQIAALKAVLDYFMSRPCCH</sequence>
<proteinExistence type="predicted"/>
<protein>
    <submittedName>
        <fullName evidence="1">Uncharacterized protein</fullName>
    </submittedName>
</protein>
<dbReference type="KEGG" id="vg:80519398"/>
<dbReference type="GeneID" id="80519398"/>
<dbReference type="RefSeq" id="YP_010782634.1">
    <property type="nucleotide sequence ID" value="NC_075039.1"/>
</dbReference>
<accession>A0A6N1NQ88</accession>
<evidence type="ECO:0000313" key="1">
    <source>
        <dbReference type="EMBL" id="QKU35950.1"/>
    </source>
</evidence>
<name>A0A6N1NQ88_9VIRU</name>
<organism evidence="1">
    <name type="scientific">Tupanvirus soda lake</name>
    <dbReference type="NCBI Taxonomy" id="2126985"/>
    <lineage>
        <taxon>Viruses</taxon>
        <taxon>Varidnaviria</taxon>
        <taxon>Bamfordvirae</taxon>
        <taxon>Nucleocytoviricota</taxon>
        <taxon>Megaviricetes</taxon>
        <taxon>Imitervirales</taxon>
        <taxon>Mimiviridae</taxon>
        <taxon>Megamimivirinae</taxon>
        <taxon>Tupanvirus</taxon>
        <taxon>Tupanvirus salinum</taxon>
    </lineage>
</organism>
<dbReference type="EMBL" id="KY523104">
    <property type="protein sequence ID" value="QKU35950.1"/>
    <property type="molecule type" value="Genomic_DNA"/>
</dbReference>